<name>A0ABT6MLQ0_9NOCA</name>
<dbReference type="EMBL" id="JARXVC010000031">
    <property type="protein sequence ID" value="MDH6284930.1"/>
    <property type="molecule type" value="Genomic_DNA"/>
</dbReference>
<dbReference type="RefSeq" id="WP_280764098.1">
    <property type="nucleotide sequence ID" value="NZ_JARXVC010000031.1"/>
</dbReference>
<evidence type="ECO:0000313" key="2">
    <source>
        <dbReference type="Proteomes" id="UP001160334"/>
    </source>
</evidence>
<reference evidence="1 2" key="1">
    <citation type="submission" date="2023-04" db="EMBL/GenBank/DDBJ databases">
        <title>Forest soil microbial communities from Buena Vista Peninsula, Colon Province, Panama.</title>
        <authorList>
            <person name="Bouskill N."/>
        </authorList>
    </citation>
    <scope>NUCLEOTIDE SEQUENCE [LARGE SCALE GENOMIC DNA]</scope>
    <source>
        <strain evidence="1 2">CFH S0262</strain>
    </source>
</reference>
<organism evidence="1 2">
    <name type="scientific">Prescottella agglutinans</name>
    <dbReference type="NCBI Taxonomy" id="1644129"/>
    <lineage>
        <taxon>Bacteria</taxon>
        <taxon>Bacillati</taxon>
        <taxon>Actinomycetota</taxon>
        <taxon>Actinomycetes</taxon>
        <taxon>Mycobacteriales</taxon>
        <taxon>Nocardiaceae</taxon>
        <taxon>Prescottella</taxon>
    </lineage>
</organism>
<keyword evidence="2" id="KW-1185">Reference proteome</keyword>
<protein>
    <submittedName>
        <fullName evidence="1">Uncharacterized protein</fullName>
    </submittedName>
</protein>
<proteinExistence type="predicted"/>
<accession>A0ABT6MLQ0</accession>
<comment type="caution">
    <text evidence="1">The sequence shown here is derived from an EMBL/GenBank/DDBJ whole genome shotgun (WGS) entry which is preliminary data.</text>
</comment>
<sequence length="102" mass="10738">MCAKIEKSGVGANCSQDEPGGLGIGATENYAFDLPSVPGRSGQVMVFDDPKIYKKTVDAYAEMSGLAGPHRYGNERALVFVQINEGLSAQDGKTVKSIVDGL</sequence>
<dbReference type="Proteomes" id="UP001160334">
    <property type="component" value="Unassembled WGS sequence"/>
</dbReference>
<evidence type="ECO:0000313" key="1">
    <source>
        <dbReference type="EMBL" id="MDH6284930.1"/>
    </source>
</evidence>
<gene>
    <name evidence="1" type="ORF">M2280_006194</name>
</gene>